<keyword evidence="5 11" id="KW-0671">Queuosine biosynthesis</keyword>
<evidence type="ECO:0000256" key="5">
    <source>
        <dbReference type="ARBA" id="ARBA00022785"/>
    </source>
</evidence>
<keyword evidence="6 11" id="KW-0862">Zinc</keyword>
<evidence type="ECO:0000256" key="3">
    <source>
        <dbReference type="ARBA" id="ARBA00022723"/>
    </source>
</evidence>
<dbReference type="GO" id="GO:0005524">
    <property type="term" value="F:ATP binding"/>
    <property type="evidence" value="ECO:0007669"/>
    <property type="project" value="UniProtKB-UniRule"/>
</dbReference>
<comment type="similarity">
    <text evidence="8 11">Belongs to the QueC family.</text>
</comment>
<gene>
    <name evidence="11 12" type="primary">queC</name>
    <name evidence="12" type="ORF">ENO34_03635</name>
</gene>
<comment type="caution">
    <text evidence="12">The sequence shown here is derived from an EMBL/GenBank/DDBJ whole genome shotgun (WGS) entry which is preliminary data.</text>
</comment>
<keyword evidence="7 11" id="KW-0067">ATP-binding</keyword>
<reference evidence="12" key="1">
    <citation type="journal article" date="2020" name="mSystems">
        <title>Genome- and Community-Level Interaction Insights into Carbon Utilization and Element Cycling Functions of Hydrothermarchaeota in Hydrothermal Sediment.</title>
        <authorList>
            <person name="Zhou Z."/>
            <person name="Liu Y."/>
            <person name="Xu W."/>
            <person name="Pan J."/>
            <person name="Luo Z.H."/>
            <person name="Li M."/>
        </authorList>
    </citation>
    <scope>NUCLEOTIDE SEQUENCE [LARGE SCALE GENOMIC DNA]</scope>
    <source>
        <strain evidence="12">SpSt-1257</strain>
    </source>
</reference>
<comment type="pathway">
    <text evidence="1 11">Purine metabolism; 7-cyano-7-deazaguanine biosynthesis.</text>
</comment>
<protein>
    <recommendedName>
        <fullName evidence="9 11">7-cyano-7-deazaguanine synthase</fullName>
        <ecNumber evidence="9 11">6.3.4.20</ecNumber>
    </recommendedName>
    <alternativeName>
        <fullName evidence="11">7-cyano-7-carbaguanine synthase</fullName>
    </alternativeName>
    <alternativeName>
        <fullName evidence="11">PreQ(0) synthase</fullName>
    </alternativeName>
    <alternativeName>
        <fullName evidence="11">Queuosine biosynthesis protein QueC</fullName>
    </alternativeName>
</protein>
<evidence type="ECO:0000256" key="7">
    <source>
        <dbReference type="ARBA" id="ARBA00022840"/>
    </source>
</evidence>
<keyword evidence="4 11" id="KW-0547">Nucleotide-binding</keyword>
<dbReference type="PIRSF" id="PIRSF006293">
    <property type="entry name" value="ExsB"/>
    <property type="match status" value="1"/>
</dbReference>
<comment type="catalytic activity">
    <reaction evidence="10 11">
        <text>7-carboxy-7-carbaguanine + NH4(+) + 2 ATP = 7-cyano-7-carbaguanine + 2 AMP + 2 diphosphate + 2 H(+)</text>
        <dbReference type="Rhea" id="RHEA:27982"/>
        <dbReference type="ChEBI" id="CHEBI:15378"/>
        <dbReference type="ChEBI" id="CHEBI:28938"/>
        <dbReference type="ChEBI" id="CHEBI:30616"/>
        <dbReference type="ChEBI" id="CHEBI:33019"/>
        <dbReference type="ChEBI" id="CHEBI:45075"/>
        <dbReference type="ChEBI" id="CHEBI:61036"/>
        <dbReference type="ChEBI" id="CHEBI:456215"/>
        <dbReference type="EC" id="6.3.4.20"/>
    </reaction>
</comment>
<accession>A0A831YDK0</accession>
<feature type="binding site" evidence="11">
    <location>
        <position position="213"/>
    </location>
    <ligand>
        <name>Zn(2+)</name>
        <dbReference type="ChEBI" id="CHEBI:29105"/>
    </ligand>
</feature>
<keyword evidence="2 11" id="KW-0436">Ligase</keyword>
<sequence>MESKRRPTVKEKNIIVLLSGGMDSATLLWLAKEKFEDIYAISFFYGQKHSIELEYAKELARMVNVKQHFIVEIPHLKQLGKNALTDDSLEIPSESYPDEPPITTVPMRNLTFLSIAAAFADVYEIENIGIGIHSLDSPYPDCRAEFASATEAAINSSSVMVAKKKNRIKIYTPFLGMSKVDIAKLGKQLGVPFEKTYSCYKGTNPPCGECATCIQREEALKSIGLR</sequence>
<keyword evidence="3 11" id="KW-0479">Metal-binding</keyword>
<evidence type="ECO:0000256" key="11">
    <source>
        <dbReference type="HAMAP-Rule" id="MF_01633"/>
    </source>
</evidence>
<comment type="function">
    <text evidence="11">Catalyzes the ATP-dependent conversion of 7-carboxy-7-deazaguanine (CDG) to 7-cyano-7-deazaguanine (preQ(0)).</text>
</comment>
<dbReference type="HAMAP" id="MF_01633">
    <property type="entry name" value="QueC"/>
    <property type="match status" value="1"/>
</dbReference>
<evidence type="ECO:0000256" key="1">
    <source>
        <dbReference type="ARBA" id="ARBA00005061"/>
    </source>
</evidence>
<feature type="binding site" evidence="11">
    <location>
        <position position="199"/>
    </location>
    <ligand>
        <name>Zn(2+)</name>
        <dbReference type="ChEBI" id="CHEBI:29105"/>
    </ligand>
</feature>
<organism evidence="12">
    <name type="scientific">Sulfurihydrogenibium azorense</name>
    <dbReference type="NCBI Taxonomy" id="309806"/>
    <lineage>
        <taxon>Bacteria</taxon>
        <taxon>Pseudomonadati</taxon>
        <taxon>Aquificota</taxon>
        <taxon>Aquificia</taxon>
        <taxon>Aquificales</taxon>
        <taxon>Hydrogenothermaceae</taxon>
        <taxon>Sulfurihydrogenibium</taxon>
    </lineage>
</organism>
<dbReference type="CDD" id="cd01995">
    <property type="entry name" value="QueC-like"/>
    <property type="match status" value="1"/>
</dbReference>
<dbReference type="Pfam" id="PF06508">
    <property type="entry name" value="QueC"/>
    <property type="match status" value="1"/>
</dbReference>
<evidence type="ECO:0000256" key="8">
    <source>
        <dbReference type="ARBA" id="ARBA00037993"/>
    </source>
</evidence>
<evidence type="ECO:0000256" key="10">
    <source>
        <dbReference type="ARBA" id="ARBA00047890"/>
    </source>
</evidence>
<feature type="binding site" evidence="11">
    <location>
        <position position="207"/>
    </location>
    <ligand>
        <name>Zn(2+)</name>
        <dbReference type="ChEBI" id="CHEBI:29105"/>
    </ligand>
</feature>
<dbReference type="GO" id="GO:0016879">
    <property type="term" value="F:ligase activity, forming carbon-nitrogen bonds"/>
    <property type="evidence" value="ECO:0007669"/>
    <property type="project" value="UniProtKB-UniRule"/>
</dbReference>
<dbReference type="SUPFAM" id="SSF52402">
    <property type="entry name" value="Adenine nucleotide alpha hydrolases-like"/>
    <property type="match status" value="1"/>
</dbReference>
<dbReference type="GO" id="GO:0008616">
    <property type="term" value="P:tRNA queuosine(34) biosynthetic process"/>
    <property type="evidence" value="ECO:0007669"/>
    <property type="project" value="UniProtKB-UniRule"/>
</dbReference>
<dbReference type="PANTHER" id="PTHR42914:SF1">
    <property type="entry name" value="7-CYANO-7-DEAZAGUANINE SYNTHASE"/>
    <property type="match status" value="1"/>
</dbReference>
<feature type="binding site" evidence="11">
    <location>
        <begin position="18"/>
        <end position="28"/>
    </location>
    <ligand>
        <name>ATP</name>
        <dbReference type="ChEBI" id="CHEBI:30616"/>
    </ligand>
</feature>
<dbReference type="GO" id="GO:0008270">
    <property type="term" value="F:zinc ion binding"/>
    <property type="evidence" value="ECO:0007669"/>
    <property type="project" value="UniProtKB-UniRule"/>
</dbReference>
<dbReference type="Gene3D" id="3.40.50.620">
    <property type="entry name" value="HUPs"/>
    <property type="match status" value="1"/>
</dbReference>
<feature type="binding site" evidence="11">
    <location>
        <position position="210"/>
    </location>
    <ligand>
        <name>Zn(2+)</name>
        <dbReference type="ChEBI" id="CHEBI:29105"/>
    </ligand>
</feature>
<comment type="cofactor">
    <cofactor evidence="11">
        <name>Zn(2+)</name>
        <dbReference type="ChEBI" id="CHEBI:29105"/>
    </cofactor>
    <text evidence="11">Binds 1 zinc ion per subunit.</text>
</comment>
<dbReference type="InterPro" id="IPR018317">
    <property type="entry name" value="QueC"/>
</dbReference>
<dbReference type="NCBIfam" id="TIGR00364">
    <property type="entry name" value="7-cyano-7-deazaguanine synthase QueC"/>
    <property type="match status" value="1"/>
</dbReference>
<evidence type="ECO:0000256" key="2">
    <source>
        <dbReference type="ARBA" id="ARBA00022598"/>
    </source>
</evidence>
<evidence type="ECO:0000313" key="12">
    <source>
        <dbReference type="EMBL" id="HEV09472.1"/>
    </source>
</evidence>
<dbReference type="InterPro" id="IPR014729">
    <property type="entry name" value="Rossmann-like_a/b/a_fold"/>
</dbReference>
<evidence type="ECO:0000256" key="6">
    <source>
        <dbReference type="ARBA" id="ARBA00022833"/>
    </source>
</evidence>
<dbReference type="AlphaFoldDB" id="A0A831YDK0"/>
<dbReference type="Proteomes" id="UP000885621">
    <property type="component" value="Unassembled WGS sequence"/>
</dbReference>
<name>A0A831YDK0_9AQUI</name>
<dbReference type="PANTHER" id="PTHR42914">
    <property type="entry name" value="7-CYANO-7-DEAZAGUANINE SYNTHASE"/>
    <property type="match status" value="1"/>
</dbReference>
<dbReference type="EMBL" id="DSFC01000208">
    <property type="protein sequence ID" value="HEV09472.1"/>
    <property type="molecule type" value="Genomic_DNA"/>
</dbReference>
<dbReference type="UniPathway" id="UPA00391"/>
<evidence type="ECO:0000256" key="9">
    <source>
        <dbReference type="ARBA" id="ARBA00039149"/>
    </source>
</evidence>
<proteinExistence type="inferred from homology"/>
<evidence type="ECO:0000256" key="4">
    <source>
        <dbReference type="ARBA" id="ARBA00022741"/>
    </source>
</evidence>
<dbReference type="EC" id="6.3.4.20" evidence="9 11"/>